<sequence>MAAGVSVGLGLCYPKYDRLLPCPSHNGPPRVEHLIVSEGGPVLEYICKALDLPPLFVGDLIHFGAVYYALVCPQPPPSATPEQIRTFEEVTAPLVLRKRGSIKGKTIREAQKTFRITYIDQFVEAGTYLRVHVHPKRFPRCYEIDWKSRIIAVAESYVVLDKPAGTSEKKVKKLYLALAAAPVPVGIITHYMRPINIAPRLISGDVVLNLFKKGSLGLSQRVDKCVLGAATMDTQYSTDLVDHIRAQLAACDAPLVGDLMYMPAAIAEMKNPGLNPFGKYKKDYTSETDKAIAVTEWIAQHGKEPKVAIGLQACQISWDDGAHMYEAGSPWWRCE</sequence>
<protein>
    <submittedName>
        <fullName evidence="1">RNA pseudouridine synthase 6, chloroplastic</fullName>
    </submittedName>
</protein>
<dbReference type="OrthoDB" id="424794at2759"/>
<dbReference type="Proteomes" id="UP000516437">
    <property type="component" value="Chromosome 2"/>
</dbReference>
<comment type="caution">
    <text evidence="1">The sequence shown here is derived from an EMBL/GenBank/DDBJ whole genome shotgun (WGS) entry which is preliminary data.</text>
</comment>
<name>A0A6A1W9A0_9ROSI</name>
<gene>
    <name evidence="1" type="ORF">CJ030_MR2G004006</name>
</gene>
<dbReference type="AlphaFoldDB" id="A0A6A1W9A0"/>
<accession>A0A6A1W9A0</accession>
<organism evidence="1 2">
    <name type="scientific">Morella rubra</name>
    <name type="common">Chinese bayberry</name>
    <dbReference type="NCBI Taxonomy" id="262757"/>
    <lineage>
        <taxon>Eukaryota</taxon>
        <taxon>Viridiplantae</taxon>
        <taxon>Streptophyta</taxon>
        <taxon>Embryophyta</taxon>
        <taxon>Tracheophyta</taxon>
        <taxon>Spermatophyta</taxon>
        <taxon>Magnoliopsida</taxon>
        <taxon>eudicotyledons</taxon>
        <taxon>Gunneridae</taxon>
        <taxon>Pentapetalae</taxon>
        <taxon>rosids</taxon>
        <taxon>fabids</taxon>
        <taxon>Fagales</taxon>
        <taxon>Myricaceae</taxon>
        <taxon>Morella</taxon>
    </lineage>
</organism>
<proteinExistence type="predicted"/>
<dbReference type="EMBL" id="RXIC02000020">
    <property type="protein sequence ID" value="KAB1221844.1"/>
    <property type="molecule type" value="Genomic_DNA"/>
</dbReference>
<evidence type="ECO:0000313" key="1">
    <source>
        <dbReference type="EMBL" id="KAB1221844.1"/>
    </source>
</evidence>
<evidence type="ECO:0000313" key="2">
    <source>
        <dbReference type="Proteomes" id="UP000516437"/>
    </source>
</evidence>
<reference evidence="1 2" key="1">
    <citation type="journal article" date="2019" name="Plant Biotechnol. J.">
        <title>The red bayberry genome and genetic basis of sex determination.</title>
        <authorList>
            <person name="Jia H.M."/>
            <person name="Jia H.J."/>
            <person name="Cai Q.L."/>
            <person name="Wang Y."/>
            <person name="Zhao H.B."/>
            <person name="Yang W.F."/>
            <person name="Wang G.Y."/>
            <person name="Li Y.H."/>
            <person name="Zhan D.L."/>
            <person name="Shen Y.T."/>
            <person name="Niu Q.F."/>
            <person name="Chang L."/>
            <person name="Qiu J."/>
            <person name="Zhao L."/>
            <person name="Xie H.B."/>
            <person name="Fu W.Y."/>
            <person name="Jin J."/>
            <person name="Li X.W."/>
            <person name="Jiao Y."/>
            <person name="Zhou C.C."/>
            <person name="Tu T."/>
            <person name="Chai C.Y."/>
            <person name="Gao J.L."/>
            <person name="Fan L.J."/>
            <person name="van de Weg E."/>
            <person name="Wang J.Y."/>
            <person name="Gao Z.S."/>
        </authorList>
    </citation>
    <scope>NUCLEOTIDE SEQUENCE [LARGE SCALE GENOMIC DNA]</scope>
    <source>
        <tissue evidence="1">Leaves</tissue>
    </source>
</reference>
<keyword evidence="2" id="KW-1185">Reference proteome</keyword>